<dbReference type="InterPro" id="IPR039697">
    <property type="entry name" value="Alcohol_dehydrogenase_Fe"/>
</dbReference>
<dbReference type="OrthoDB" id="339764at2759"/>
<dbReference type="GO" id="GO:0004022">
    <property type="term" value="F:alcohol dehydrogenase (NAD+) activity"/>
    <property type="evidence" value="ECO:0007669"/>
    <property type="project" value="TreeGrafter"/>
</dbReference>
<evidence type="ECO:0000313" key="4">
    <source>
        <dbReference type="EMBL" id="KAF2192183.1"/>
    </source>
</evidence>
<dbReference type="Gene3D" id="3.40.50.1970">
    <property type="match status" value="1"/>
</dbReference>
<keyword evidence="1" id="KW-0560">Oxidoreductase</keyword>
<accession>A0A6A6EMA7</accession>
<dbReference type="PANTHER" id="PTHR11496">
    <property type="entry name" value="ALCOHOL DEHYDROGENASE"/>
    <property type="match status" value="1"/>
</dbReference>
<evidence type="ECO:0000313" key="5">
    <source>
        <dbReference type="Proteomes" id="UP000800200"/>
    </source>
</evidence>
<dbReference type="Pfam" id="PF25137">
    <property type="entry name" value="ADH_Fe_C"/>
    <property type="match status" value="1"/>
</dbReference>
<evidence type="ECO:0000259" key="3">
    <source>
        <dbReference type="Pfam" id="PF25137"/>
    </source>
</evidence>
<dbReference type="Proteomes" id="UP000800200">
    <property type="component" value="Unassembled WGS sequence"/>
</dbReference>
<feature type="domain" description="Fe-containing alcohol dehydrogenase-like C-terminal" evidence="3">
    <location>
        <begin position="257"/>
        <end position="461"/>
    </location>
</feature>
<organism evidence="4 5">
    <name type="scientific">Zopfia rhizophila CBS 207.26</name>
    <dbReference type="NCBI Taxonomy" id="1314779"/>
    <lineage>
        <taxon>Eukaryota</taxon>
        <taxon>Fungi</taxon>
        <taxon>Dikarya</taxon>
        <taxon>Ascomycota</taxon>
        <taxon>Pezizomycotina</taxon>
        <taxon>Dothideomycetes</taxon>
        <taxon>Dothideomycetes incertae sedis</taxon>
        <taxon>Zopfiaceae</taxon>
        <taxon>Zopfia</taxon>
    </lineage>
</organism>
<protein>
    <submittedName>
        <fullName evidence="4">Putative Fe-containing alcohol dehydrogenase</fullName>
    </submittedName>
</protein>
<dbReference type="CDD" id="cd08192">
    <property type="entry name" value="MAR-like"/>
    <property type="match status" value="1"/>
</dbReference>
<sequence length="463" mass="49720">MASEAGIKPGPGAPDISITRAGAMVEMDKGKEDFHAENESRTYEPAFNEPAGTNLAGIPIKNLKLPSPYVSYGLPYYEACAKHVTGTFHASKVYIIASGTLARSTDKVEKLVSALGKEKVVGVRKGITPHTPWSEILSITAECREANADCVITLCAGSITDGAKLVVLCLANDVSTPSELSRYSVESKDVSPDVKKPTVPLITIPTSLSGGEYFSLAGSTDDSTSHKQGFLHSGMGSKLIILDPELCITTPEYHWLSTGIRSVDHCIEALCCLTATPASDEKAEKGLRLLAPSLLRCKKDEKDVEARLRCQMAVICAMNNVRAGITMGGSHSIRHQLGPLGVPHGITSCIMCPAVMKYNIKHGSSNPKIARRQEKVRKILWLESEVVKALTEAGLSEGSADLGDLLNAIIRTLGLPRTLKELNISSDVIPALSKRALDDFWSPTNPVPLLKAEQVQEILETVV</sequence>
<dbReference type="SUPFAM" id="SSF56796">
    <property type="entry name" value="Dehydroquinate synthase-like"/>
    <property type="match status" value="1"/>
</dbReference>
<dbReference type="InterPro" id="IPR056798">
    <property type="entry name" value="ADH_Fe_C"/>
</dbReference>
<dbReference type="AlphaFoldDB" id="A0A6A6EMA7"/>
<dbReference type="Pfam" id="PF00465">
    <property type="entry name" value="Fe-ADH"/>
    <property type="match status" value="1"/>
</dbReference>
<feature type="domain" description="Alcohol dehydrogenase iron-type/glycerol dehydrogenase GldA" evidence="2">
    <location>
        <begin position="88"/>
        <end position="244"/>
    </location>
</feature>
<dbReference type="EMBL" id="ML994615">
    <property type="protein sequence ID" value="KAF2192183.1"/>
    <property type="molecule type" value="Genomic_DNA"/>
</dbReference>
<reference evidence="4" key="1">
    <citation type="journal article" date="2020" name="Stud. Mycol.">
        <title>101 Dothideomycetes genomes: a test case for predicting lifestyles and emergence of pathogens.</title>
        <authorList>
            <person name="Haridas S."/>
            <person name="Albert R."/>
            <person name="Binder M."/>
            <person name="Bloem J."/>
            <person name="Labutti K."/>
            <person name="Salamov A."/>
            <person name="Andreopoulos B."/>
            <person name="Baker S."/>
            <person name="Barry K."/>
            <person name="Bills G."/>
            <person name="Bluhm B."/>
            <person name="Cannon C."/>
            <person name="Castanera R."/>
            <person name="Culley D."/>
            <person name="Daum C."/>
            <person name="Ezra D."/>
            <person name="Gonzalez J."/>
            <person name="Henrissat B."/>
            <person name="Kuo A."/>
            <person name="Liang C."/>
            <person name="Lipzen A."/>
            <person name="Lutzoni F."/>
            <person name="Magnuson J."/>
            <person name="Mondo S."/>
            <person name="Nolan M."/>
            <person name="Ohm R."/>
            <person name="Pangilinan J."/>
            <person name="Park H.-J."/>
            <person name="Ramirez L."/>
            <person name="Alfaro M."/>
            <person name="Sun H."/>
            <person name="Tritt A."/>
            <person name="Yoshinaga Y."/>
            <person name="Zwiers L.-H."/>
            <person name="Turgeon B."/>
            <person name="Goodwin S."/>
            <person name="Spatafora J."/>
            <person name="Crous P."/>
            <person name="Grigoriev I."/>
        </authorList>
    </citation>
    <scope>NUCLEOTIDE SEQUENCE</scope>
    <source>
        <strain evidence="4">CBS 207.26</strain>
    </source>
</reference>
<dbReference type="InterPro" id="IPR001670">
    <property type="entry name" value="ADH_Fe/GldA"/>
</dbReference>
<keyword evidence="5" id="KW-1185">Reference proteome</keyword>
<dbReference type="GO" id="GO:0005739">
    <property type="term" value="C:mitochondrion"/>
    <property type="evidence" value="ECO:0007669"/>
    <property type="project" value="TreeGrafter"/>
</dbReference>
<evidence type="ECO:0000256" key="1">
    <source>
        <dbReference type="ARBA" id="ARBA00023002"/>
    </source>
</evidence>
<gene>
    <name evidence="4" type="ORF">K469DRAFT_730828</name>
</gene>
<dbReference type="PANTHER" id="PTHR11496:SF107">
    <property type="entry name" value="ALCOHOL DEHYDROGENASE, PUTATIVE (AFU_ORTHOLOGUE AFUA_1G06800)-RELATED"/>
    <property type="match status" value="1"/>
</dbReference>
<proteinExistence type="predicted"/>
<evidence type="ECO:0000259" key="2">
    <source>
        <dbReference type="Pfam" id="PF00465"/>
    </source>
</evidence>
<dbReference type="Gene3D" id="1.20.1090.10">
    <property type="entry name" value="Dehydroquinate synthase-like - alpha domain"/>
    <property type="match status" value="1"/>
</dbReference>
<name>A0A6A6EMA7_9PEZI</name>
<dbReference type="GO" id="GO:0046872">
    <property type="term" value="F:metal ion binding"/>
    <property type="evidence" value="ECO:0007669"/>
    <property type="project" value="InterPro"/>
</dbReference>